<proteinExistence type="predicted"/>
<feature type="compositionally biased region" description="Polar residues" evidence="2">
    <location>
        <begin position="188"/>
        <end position="199"/>
    </location>
</feature>
<keyword evidence="4" id="KW-1185">Reference proteome</keyword>
<dbReference type="GeneID" id="98120230"/>
<sequence length="1182" mass="130815">MEPSGSLASPPKAVSPQSPFSTVSTPQSRPERMSSPLDFTSTSTELPFRSSRKSLTASLYASTLSPPGSRSISPARHGSPGLSSSIFDTSRVCEIANGEAAGTPSDPLNLILQSFVPHVAVYASRDTEELLERKGFENGLWELIRPFGEKIHGKVTIRDSHGGSHSYDDFSVRFTRFGDDLETPLPPTTSTKISGQRRVSNPAEAASQQTRDDLTQIETVVKRHLEFAETSFQVGPKPELLPQDIDIPSPYYALYLRRLLSYMKMSAHETFAHPVACVAAISSRNQSPIEELRMLYQNTSQGDDKLPEWINSDYLRYYVLVHDEENDNLEQSMALFEQMKRHLGLHCHLLRIRTAQTIHPDDTNVPMPRTEWITATEELAHLQKSEAAGDNDEPTSYISEIDTSVIRTFVREMVTQSIIPTMERCVMLWNEQEASRRRGITGKFITLSKKWPFGGGSSKSSSGLGGQTSSYESTGYYTKDASEAILRKLADYAFMLRDWKLAHSTYDILRTDFNEAKAWKYYAAANEMAAISLLILPQNLSSKSRADTVDQMLEAAFYSYNTRCNSPFGAIRSLILGMELLRSRGGSSIDDAVRWGVKLLDSQLLGEFGEALISERIAICYASRKGIGSNSWGSRSRKAALWNFVSAERWASLEKPLQAWRCLEAANAVYGVNPGQGVSQFKWARENLRSLEKHLKDALNIDEGSGCDYNHGNAGEEVEEKPEALDTANQGELVRIPALYSDFREQRLKAPQSYQEKIDAWKLALCKIAWDGPSPANTERNYLSINVNGNLLQRLKTQRFGSPQALGTVIRECLSSKHAYRLQDFLQAKQSIFSYSFTSLPWAAVSWACSQVWPSRSSSGEDRLENGQFLLMANLNTAFQGLTDAVAGLSSKSERTFTRDKFIRQFSKDIIADSQLSQSDMEALLVFASRDNSLLSYDGQTVRIRSSEDNLPSIGEEDSSIASLKSLIEDLQDQVELMNKRVEDLGLQAKEAVVKKNRVAALAALKSKKLTESALETRYATLHQLETVMVKLEKAADNVQMVKNMEAATTALQTLNEKTGGAGRVDEVVQGLRETMADVDEVGAVLASAGPESSVVDEGELDEELAAMEASENAKVAKEEERATASAKEKVRQDLEQARQAVELGKLLDTVSVPSGVPAPLSMDPADALARMSLEEKEAEAA</sequence>
<dbReference type="EMBL" id="JABSNW010000007">
    <property type="protein sequence ID" value="KAL2885663.1"/>
    <property type="molecule type" value="Genomic_DNA"/>
</dbReference>
<dbReference type="PANTHER" id="PTHR12975">
    <property type="entry name" value="TRANSPORT PROTEIN TRAPP"/>
    <property type="match status" value="1"/>
</dbReference>
<reference evidence="3 4" key="1">
    <citation type="submission" date="2020-05" db="EMBL/GenBank/DDBJ databases">
        <title>Ceratocystis lukuohia genome.</title>
        <authorList>
            <person name="Harrington T.C."/>
            <person name="Kim K."/>
            <person name="Mayers C.G."/>
        </authorList>
    </citation>
    <scope>NUCLEOTIDE SEQUENCE [LARGE SCALE GENOMIC DNA]</scope>
    <source>
        <strain evidence="3 4">C4212</strain>
    </source>
</reference>
<evidence type="ECO:0000313" key="3">
    <source>
        <dbReference type="EMBL" id="KAL2885663.1"/>
    </source>
</evidence>
<comment type="caution">
    <text evidence="3">The sequence shown here is derived from an EMBL/GenBank/DDBJ whole genome shotgun (WGS) entry which is preliminary data.</text>
</comment>
<protein>
    <submittedName>
        <fullName evidence="3">Transport protein particle subunit trs85-2</fullName>
    </submittedName>
</protein>
<evidence type="ECO:0000256" key="1">
    <source>
        <dbReference type="SAM" id="Coils"/>
    </source>
</evidence>
<feature type="region of interest" description="Disordered" evidence="2">
    <location>
        <begin position="1111"/>
        <end position="1134"/>
    </location>
</feature>
<feature type="compositionally biased region" description="Basic and acidic residues" evidence="2">
    <location>
        <begin position="1115"/>
        <end position="1134"/>
    </location>
</feature>
<dbReference type="Proteomes" id="UP001610728">
    <property type="component" value="Unassembled WGS sequence"/>
</dbReference>
<dbReference type="PANTHER" id="PTHR12975:SF6">
    <property type="entry name" value="TRAFFICKING PROTEIN PARTICLE COMPLEX SUBUNIT 8"/>
    <property type="match status" value="1"/>
</dbReference>
<dbReference type="Pfam" id="PF03357">
    <property type="entry name" value="Snf7"/>
    <property type="match status" value="1"/>
</dbReference>
<dbReference type="InterPro" id="IPR005024">
    <property type="entry name" value="Snf7_fam"/>
</dbReference>
<accession>A0ABR4MBQ1</accession>
<gene>
    <name evidence="3" type="ORF">HOO65_070125</name>
</gene>
<name>A0ABR4MBQ1_9PEZI</name>
<dbReference type="Pfam" id="PF12739">
    <property type="entry name" value="TRAPPC-Trs85"/>
    <property type="match status" value="1"/>
</dbReference>
<feature type="compositionally biased region" description="Polar residues" evidence="2">
    <location>
        <begin position="15"/>
        <end position="28"/>
    </location>
</feature>
<organism evidence="3 4">
    <name type="scientific">Ceratocystis lukuohia</name>
    <dbReference type="NCBI Taxonomy" id="2019550"/>
    <lineage>
        <taxon>Eukaryota</taxon>
        <taxon>Fungi</taxon>
        <taxon>Dikarya</taxon>
        <taxon>Ascomycota</taxon>
        <taxon>Pezizomycotina</taxon>
        <taxon>Sordariomycetes</taxon>
        <taxon>Hypocreomycetidae</taxon>
        <taxon>Microascales</taxon>
        <taxon>Ceratocystidaceae</taxon>
        <taxon>Ceratocystis</taxon>
    </lineage>
</organism>
<dbReference type="RefSeq" id="XP_070856843.1">
    <property type="nucleotide sequence ID" value="XM_071004807.1"/>
</dbReference>
<evidence type="ECO:0000256" key="2">
    <source>
        <dbReference type="SAM" id="MobiDB-lite"/>
    </source>
</evidence>
<dbReference type="Gene3D" id="1.10.287.1060">
    <property type="entry name" value="ESAT-6-like"/>
    <property type="match status" value="1"/>
</dbReference>
<dbReference type="InterPro" id="IPR024420">
    <property type="entry name" value="TRAPP_III_complex_Trs85"/>
</dbReference>
<feature type="region of interest" description="Disordered" evidence="2">
    <location>
        <begin position="181"/>
        <end position="212"/>
    </location>
</feature>
<feature type="coiled-coil region" evidence="1">
    <location>
        <begin position="961"/>
        <end position="988"/>
    </location>
</feature>
<feature type="region of interest" description="Disordered" evidence="2">
    <location>
        <begin position="1"/>
        <end position="83"/>
    </location>
</feature>
<feature type="compositionally biased region" description="Low complexity" evidence="2">
    <location>
        <begin position="54"/>
        <end position="65"/>
    </location>
</feature>
<evidence type="ECO:0000313" key="4">
    <source>
        <dbReference type="Proteomes" id="UP001610728"/>
    </source>
</evidence>
<keyword evidence="1" id="KW-0175">Coiled coil</keyword>